<gene>
    <name evidence="5" type="ORF">B0T24DRAFT_521400</name>
</gene>
<dbReference type="GO" id="GO:0048312">
    <property type="term" value="P:intracellular distribution of mitochondria"/>
    <property type="evidence" value="ECO:0007669"/>
    <property type="project" value="TreeGrafter"/>
</dbReference>
<dbReference type="EMBL" id="JAULSN010000002">
    <property type="protein sequence ID" value="KAK3380599.1"/>
    <property type="molecule type" value="Genomic_DNA"/>
</dbReference>
<dbReference type="PANTHER" id="PTHR11566:SF21">
    <property type="entry name" value="DYNAMIN RELATED PROTEIN 1, ISOFORM A"/>
    <property type="match status" value="1"/>
</dbReference>
<dbReference type="PROSITE" id="PS51388">
    <property type="entry name" value="GED"/>
    <property type="match status" value="1"/>
</dbReference>
<dbReference type="GO" id="GO:0003924">
    <property type="term" value="F:GTPase activity"/>
    <property type="evidence" value="ECO:0007669"/>
    <property type="project" value="InterPro"/>
</dbReference>
<protein>
    <submittedName>
        <fullName evidence="5">P-loop containing nucleoside triphosphate hydrolase protein</fullName>
    </submittedName>
</protein>
<dbReference type="AlphaFoldDB" id="A0AAE0NFM5"/>
<dbReference type="GO" id="GO:0005739">
    <property type="term" value="C:mitochondrion"/>
    <property type="evidence" value="ECO:0007669"/>
    <property type="project" value="TreeGrafter"/>
</dbReference>
<dbReference type="Gene3D" id="1.20.120.1240">
    <property type="entry name" value="Dynamin, middle domain"/>
    <property type="match status" value="1"/>
</dbReference>
<dbReference type="GO" id="GO:0000266">
    <property type="term" value="P:mitochondrial fission"/>
    <property type="evidence" value="ECO:0007669"/>
    <property type="project" value="TreeGrafter"/>
</dbReference>
<dbReference type="FunFam" id="3.40.50.300:FF:001425">
    <property type="entry name" value="Dynamin GTPase, putative"/>
    <property type="match status" value="1"/>
</dbReference>
<dbReference type="GO" id="GO:0016020">
    <property type="term" value="C:membrane"/>
    <property type="evidence" value="ECO:0007669"/>
    <property type="project" value="TreeGrafter"/>
</dbReference>
<dbReference type="PANTHER" id="PTHR11566">
    <property type="entry name" value="DYNAMIN"/>
    <property type="match status" value="1"/>
</dbReference>
<reference evidence="5" key="2">
    <citation type="submission" date="2023-06" db="EMBL/GenBank/DDBJ databases">
        <authorList>
            <consortium name="Lawrence Berkeley National Laboratory"/>
            <person name="Haridas S."/>
            <person name="Hensen N."/>
            <person name="Bonometti L."/>
            <person name="Westerberg I."/>
            <person name="Brannstrom I.O."/>
            <person name="Guillou S."/>
            <person name="Cros-Aarteil S."/>
            <person name="Calhoun S."/>
            <person name="Kuo A."/>
            <person name="Mondo S."/>
            <person name="Pangilinan J."/>
            <person name="Riley R."/>
            <person name="Labutti K."/>
            <person name="Andreopoulos B."/>
            <person name="Lipzen A."/>
            <person name="Chen C."/>
            <person name="Yanf M."/>
            <person name="Daum C."/>
            <person name="Ng V."/>
            <person name="Clum A."/>
            <person name="Steindorff A."/>
            <person name="Ohm R."/>
            <person name="Martin F."/>
            <person name="Silar P."/>
            <person name="Natvig D."/>
            <person name="Lalanne C."/>
            <person name="Gautier V."/>
            <person name="Ament-Velasquez S.L."/>
            <person name="Kruys A."/>
            <person name="Hutchinson M.I."/>
            <person name="Powell A.J."/>
            <person name="Barry K."/>
            <person name="Miller A.N."/>
            <person name="Grigoriev I.V."/>
            <person name="Debuchy R."/>
            <person name="Gladieux P."/>
            <person name="Thoren M.H."/>
            <person name="Johannesson H."/>
        </authorList>
    </citation>
    <scope>NUCLEOTIDE SEQUENCE</scope>
    <source>
        <strain evidence="5">CBS 958.72</strain>
    </source>
</reference>
<dbReference type="SMART" id="SM00053">
    <property type="entry name" value="DYNc"/>
    <property type="match status" value="1"/>
</dbReference>
<dbReference type="InterPro" id="IPR045063">
    <property type="entry name" value="Dynamin_N"/>
</dbReference>
<feature type="domain" description="Dynamin-type G" evidence="4">
    <location>
        <begin position="35"/>
        <end position="319"/>
    </location>
</feature>
<evidence type="ECO:0000259" key="3">
    <source>
        <dbReference type="PROSITE" id="PS51388"/>
    </source>
</evidence>
<dbReference type="GO" id="GO:0006897">
    <property type="term" value="P:endocytosis"/>
    <property type="evidence" value="ECO:0007669"/>
    <property type="project" value="TreeGrafter"/>
</dbReference>
<dbReference type="InterPro" id="IPR020850">
    <property type="entry name" value="GED_dom"/>
</dbReference>
<dbReference type="Pfam" id="PF00350">
    <property type="entry name" value="Dynamin_N"/>
    <property type="match status" value="1"/>
</dbReference>
<dbReference type="InterPro" id="IPR000375">
    <property type="entry name" value="Dynamin_stalk"/>
</dbReference>
<dbReference type="PRINTS" id="PR00195">
    <property type="entry name" value="DYNAMIN"/>
</dbReference>
<keyword evidence="1" id="KW-0547">Nucleotide-binding</keyword>
<organism evidence="5 6">
    <name type="scientific">Lasiosphaeria ovina</name>
    <dbReference type="NCBI Taxonomy" id="92902"/>
    <lineage>
        <taxon>Eukaryota</taxon>
        <taxon>Fungi</taxon>
        <taxon>Dikarya</taxon>
        <taxon>Ascomycota</taxon>
        <taxon>Pezizomycotina</taxon>
        <taxon>Sordariomycetes</taxon>
        <taxon>Sordariomycetidae</taxon>
        <taxon>Sordariales</taxon>
        <taxon>Lasiosphaeriaceae</taxon>
        <taxon>Lasiosphaeria</taxon>
    </lineage>
</organism>
<evidence type="ECO:0000313" key="6">
    <source>
        <dbReference type="Proteomes" id="UP001287356"/>
    </source>
</evidence>
<dbReference type="PROSITE" id="PS51718">
    <property type="entry name" value="G_DYNAMIN_2"/>
    <property type="match status" value="1"/>
</dbReference>
<dbReference type="GO" id="GO:0005525">
    <property type="term" value="F:GTP binding"/>
    <property type="evidence" value="ECO:0007669"/>
    <property type="project" value="InterPro"/>
</dbReference>
<dbReference type="InterPro" id="IPR030381">
    <property type="entry name" value="G_DYNAMIN_dom"/>
</dbReference>
<keyword evidence="5" id="KW-0378">Hydrolase</keyword>
<name>A0AAE0NFM5_9PEZI</name>
<accession>A0AAE0NFM5</accession>
<evidence type="ECO:0000256" key="1">
    <source>
        <dbReference type="ARBA" id="ARBA00022741"/>
    </source>
</evidence>
<evidence type="ECO:0000313" key="5">
    <source>
        <dbReference type="EMBL" id="KAK3380599.1"/>
    </source>
</evidence>
<evidence type="ECO:0000256" key="2">
    <source>
        <dbReference type="ARBA" id="ARBA00023134"/>
    </source>
</evidence>
<dbReference type="SUPFAM" id="SSF52540">
    <property type="entry name" value="P-loop containing nucleoside triphosphate hydrolases"/>
    <property type="match status" value="1"/>
</dbReference>
<dbReference type="Pfam" id="PF01031">
    <property type="entry name" value="Dynamin_M"/>
    <property type="match status" value="1"/>
</dbReference>
<dbReference type="Gene3D" id="3.40.50.300">
    <property type="entry name" value="P-loop containing nucleotide triphosphate hydrolases"/>
    <property type="match status" value="1"/>
</dbReference>
<keyword evidence="2" id="KW-0342">GTP-binding</keyword>
<dbReference type="InterPro" id="IPR022812">
    <property type="entry name" value="Dynamin"/>
</dbReference>
<keyword evidence="6" id="KW-1185">Reference proteome</keyword>
<feature type="domain" description="GED" evidence="3">
    <location>
        <begin position="602"/>
        <end position="696"/>
    </location>
</feature>
<proteinExistence type="predicted"/>
<dbReference type="GO" id="GO:0005874">
    <property type="term" value="C:microtubule"/>
    <property type="evidence" value="ECO:0007669"/>
    <property type="project" value="TreeGrafter"/>
</dbReference>
<dbReference type="CDD" id="cd08771">
    <property type="entry name" value="DLP_1"/>
    <property type="match status" value="1"/>
</dbReference>
<dbReference type="GO" id="GO:0016559">
    <property type="term" value="P:peroxisome fission"/>
    <property type="evidence" value="ECO:0007669"/>
    <property type="project" value="TreeGrafter"/>
</dbReference>
<sequence length="700" mass="78034">MVTFDSDAVNKLCSADQLELLDSIDRLRLQGINNYVSLPQIIVCGDQSSGKSSVLEAISGVSFPVQSNLCTRFPTELVLRRAPHIGASVSIVPHESRSDSEQAALRGFSERLPGFDSLPAVIEAAKLAMGISAHGKAFSKDILRVEITGPDRPHLTIVDLPGLIHAETKNQTLSDVELIKEVVQGYMKEQRCIILAVVSAKNDFSNQVVLQLARAADPTGDRTLGVITKPDTLTAGSASEALYVSLAKNQEVEFRLGWHVLRNTDSEKGTWSLAERNVAETAFFQSGIWTQLPQVSLGIDKLRGRLSKVLLRQIASELPGLVEEIDGKFSACESKLMKLGAPRATGDEQRHYLFHLSQSFLTLLKAATDASYTDPFFEFSKAEHEYQGHFRAVVQNLNRGFASTISVRGHYRAIEGAEGGHERMTRSKFISHIEELMKKTRGRELPGTFNPMIVGDLFVEQSRPWEFIVSRHVKSVWDAACRFLHMVVDHIADGSASRALQEEIFDPSMKDILNSMTEKTKELLNQRQNFHPITYNEHYFLDLVQKTRREREPTKEPKDILEKFFKVSSLSSNNPLSGYYDLAKLAENLTKNRGSDMKHHAANEALDCLDAYYKALKVALKRFIDDVAVQVVEGKLVSALENILSPVNVWRMSDDLVARIAGESEESRLLREQLAKQLGVLKSGLETCKKFASLRIRGGE</sequence>
<evidence type="ECO:0000259" key="4">
    <source>
        <dbReference type="PROSITE" id="PS51718"/>
    </source>
</evidence>
<reference evidence="5" key="1">
    <citation type="journal article" date="2023" name="Mol. Phylogenet. Evol.">
        <title>Genome-scale phylogeny and comparative genomics of the fungal order Sordariales.</title>
        <authorList>
            <person name="Hensen N."/>
            <person name="Bonometti L."/>
            <person name="Westerberg I."/>
            <person name="Brannstrom I.O."/>
            <person name="Guillou S."/>
            <person name="Cros-Aarteil S."/>
            <person name="Calhoun S."/>
            <person name="Haridas S."/>
            <person name="Kuo A."/>
            <person name="Mondo S."/>
            <person name="Pangilinan J."/>
            <person name="Riley R."/>
            <person name="LaButti K."/>
            <person name="Andreopoulos B."/>
            <person name="Lipzen A."/>
            <person name="Chen C."/>
            <person name="Yan M."/>
            <person name="Daum C."/>
            <person name="Ng V."/>
            <person name="Clum A."/>
            <person name="Steindorff A."/>
            <person name="Ohm R.A."/>
            <person name="Martin F."/>
            <person name="Silar P."/>
            <person name="Natvig D.O."/>
            <person name="Lalanne C."/>
            <person name="Gautier V."/>
            <person name="Ament-Velasquez S.L."/>
            <person name="Kruys A."/>
            <person name="Hutchinson M.I."/>
            <person name="Powell A.J."/>
            <person name="Barry K."/>
            <person name="Miller A.N."/>
            <person name="Grigoriev I.V."/>
            <person name="Debuchy R."/>
            <person name="Gladieux P."/>
            <person name="Hiltunen Thoren M."/>
            <person name="Johannesson H."/>
        </authorList>
    </citation>
    <scope>NUCLEOTIDE SEQUENCE</scope>
    <source>
        <strain evidence="5">CBS 958.72</strain>
    </source>
</reference>
<dbReference type="InterPro" id="IPR001401">
    <property type="entry name" value="Dynamin_GTPase"/>
</dbReference>
<dbReference type="Proteomes" id="UP001287356">
    <property type="component" value="Unassembled WGS sequence"/>
</dbReference>
<dbReference type="InterPro" id="IPR027417">
    <property type="entry name" value="P-loop_NTPase"/>
</dbReference>
<dbReference type="GO" id="GO:0008017">
    <property type="term" value="F:microtubule binding"/>
    <property type="evidence" value="ECO:0007669"/>
    <property type="project" value="TreeGrafter"/>
</dbReference>
<comment type="caution">
    <text evidence="5">The sequence shown here is derived from an EMBL/GenBank/DDBJ whole genome shotgun (WGS) entry which is preliminary data.</text>
</comment>